<keyword evidence="4" id="KW-1185">Reference proteome</keyword>
<dbReference type="OrthoDB" id="289155at2157"/>
<evidence type="ECO:0000313" key="3">
    <source>
        <dbReference type="EMBL" id="SDM46626.1"/>
    </source>
</evidence>
<dbReference type="Pfam" id="PF26268">
    <property type="entry name" value="DUF8071"/>
    <property type="match status" value="1"/>
</dbReference>
<name>A0A1G9TFX0_9EURY</name>
<feature type="transmembrane region" description="Helical" evidence="1">
    <location>
        <begin position="140"/>
        <end position="159"/>
    </location>
</feature>
<dbReference type="Proteomes" id="UP000199451">
    <property type="component" value="Unassembled WGS sequence"/>
</dbReference>
<keyword evidence="1" id="KW-1133">Transmembrane helix</keyword>
<proteinExistence type="predicted"/>
<reference evidence="4" key="1">
    <citation type="submission" date="2016-10" db="EMBL/GenBank/DDBJ databases">
        <authorList>
            <person name="Varghese N."/>
            <person name="Submissions S."/>
        </authorList>
    </citation>
    <scope>NUCLEOTIDE SEQUENCE [LARGE SCALE GENOMIC DNA]</scope>
    <source>
        <strain evidence="4">CGMCC 1.10119</strain>
    </source>
</reference>
<protein>
    <recommendedName>
        <fullName evidence="2">DUF8071 domain-containing protein</fullName>
    </recommendedName>
</protein>
<dbReference type="EMBL" id="FNHL01000002">
    <property type="protein sequence ID" value="SDM46626.1"/>
    <property type="molecule type" value="Genomic_DNA"/>
</dbReference>
<dbReference type="InterPro" id="IPR058384">
    <property type="entry name" value="DUF8071"/>
</dbReference>
<gene>
    <name evidence="3" type="ORF">SAMN04487949_1758</name>
</gene>
<feature type="transmembrane region" description="Helical" evidence="1">
    <location>
        <begin position="203"/>
        <end position="226"/>
    </location>
</feature>
<evidence type="ECO:0000313" key="4">
    <source>
        <dbReference type="Proteomes" id="UP000199451"/>
    </source>
</evidence>
<dbReference type="AlphaFoldDB" id="A0A1G9TFX0"/>
<sequence length="246" mass="25429">MPSTPETDSRSDVSIRSLASNRLGGLGQWLGRQLAAVGHAAAGGWRQLRWLAVRIASLLAGGLLTVLGATGTAATSDRGRRLAKAFGGFLFGQRVEVTFLTVLLAPVLALATAWWIGTGIGYHAVEAWFVGTWTGTDPNWLLFVAGGVLVGIGATSAAFNSGLVPTVLLVAAPVFGLGTTRYGTTPAYHHYNEVVSLPSALEIGAILGVSFGVPLGVAGFLLGVSLRRVLGVLTARHESLALSESA</sequence>
<feature type="transmembrane region" description="Helical" evidence="1">
    <location>
        <begin position="97"/>
        <end position="120"/>
    </location>
</feature>
<dbReference type="RefSeq" id="WP_089696659.1">
    <property type="nucleotide sequence ID" value="NZ_FNHL01000002.1"/>
</dbReference>
<feature type="transmembrane region" description="Helical" evidence="1">
    <location>
        <begin position="166"/>
        <end position="183"/>
    </location>
</feature>
<evidence type="ECO:0000256" key="1">
    <source>
        <dbReference type="SAM" id="Phobius"/>
    </source>
</evidence>
<organism evidence="3 4">
    <name type="scientific">Halogranum gelatinilyticum</name>
    <dbReference type="NCBI Taxonomy" id="660521"/>
    <lineage>
        <taxon>Archaea</taxon>
        <taxon>Methanobacteriati</taxon>
        <taxon>Methanobacteriota</taxon>
        <taxon>Stenosarchaea group</taxon>
        <taxon>Halobacteria</taxon>
        <taxon>Halobacteriales</taxon>
        <taxon>Haloferacaceae</taxon>
    </lineage>
</organism>
<keyword evidence="1" id="KW-0472">Membrane</keyword>
<feature type="domain" description="DUF8071" evidence="2">
    <location>
        <begin position="91"/>
        <end position="234"/>
    </location>
</feature>
<keyword evidence="1" id="KW-0812">Transmembrane</keyword>
<evidence type="ECO:0000259" key="2">
    <source>
        <dbReference type="Pfam" id="PF26268"/>
    </source>
</evidence>
<accession>A0A1G9TFX0</accession>
<feature type="transmembrane region" description="Helical" evidence="1">
    <location>
        <begin position="55"/>
        <end position="76"/>
    </location>
</feature>